<evidence type="ECO:0000256" key="5">
    <source>
        <dbReference type="ARBA" id="ARBA00023295"/>
    </source>
</evidence>
<dbReference type="SMART" id="SM00636">
    <property type="entry name" value="Glyco_18"/>
    <property type="match status" value="1"/>
</dbReference>
<dbReference type="PANTHER" id="PTHR11177:SF317">
    <property type="entry name" value="CHITINASE 12-RELATED"/>
    <property type="match status" value="1"/>
</dbReference>
<comment type="caution">
    <text evidence="10">The sequence shown here is derived from an EMBL/GenBank/DDBJ whole genome shotgun (WGS) entry which is preliminary data.</text>
</comment>
<dbReference type="OrthoDB" id="9775889at2"/>
<evidence type="ECO:0000256" key="2">
    <source>
        <dbReference type="ARBA" id="ARBA00012729"/>
    </source>
</evidence>
<dbReference type="EMBL" id="WSQA01000012">
    <property type="protein sequence ID" value="MVZ63378.1"/>
    <property type="molecule type" value="Genomic_DNA"/>
</dbReference>
<feature type="signal peptide" evidence="8">
    <location>
        <begin position="1"/>
        <end position="20"/>
    </location>
</feature>
<dbReference type="InterPro" id="IPR001579">
    <property type="entry name" value="Glyco_hydro_18_chit_AS"/>
</dbReference>
<dbReference type="SUPFAM" id="SSF51445">
    <property type="entry name" value="(Trans)glycosidases"/>
    <property type="match status" value="1"/>
</dbReference>
<evidence type="ECO:0000256" key="1">
    <source>
        <dbReference type="ARBA" id="ARBA00000822"/>
    </source>
</evidence>
<dbReference type="AlphaFoldDB" id="A0A6N8L5C4"/>
<dbReference type="Proteomes" id="UP000435036">
    <property type="component" value="Unassembled WGS sequence"/>
</dbReference>
<evidence type="ECO:0000256" key="7">
    <source>
        <dbReference type="RuleBase" id="RU004453"/>
    </source>
</evidence>
<comment type="catalytic activity">
    <reaction evidence="1">
        <text>Random endo-hydrolysis of N-acetyl-beta-D-glucosaminide (1-&gt;4)-beta-linkages in chitin and chitodextrins.</text>
        <dbReference type="EC" id="3.2.1.14"/>
    </reaction>
</comment>
<sequence>MKRITLLVFVCFCCSLVAVRAQQKPFIISYVTANTKPLPDPTLITHINYAFGVVNKTFNGVIVRNEPRLHEVVGLKKKHPQLKILLSIGGWGAGRFSEMAADKANRLAFAKDCQRLVQEFGLDGIDIDWEYPTSSEADISSSPEDTDNFTLLMQDIRKAIGNKKLLTLATVADAQYIDFKAIDPVIDFVNMMMYDVNKPPLLHNSLFRSPLSGKITLEECLQAHLKAGMKKEKLVMGIPFYGRGDKKEVPDFVLFRDYGSLTGFDERWDEQAKVPYLVNKQGNLVFTFENLESLKLKAAYIKEQGLLGAMYWEFYGDADDLTLSKALYEGLQ</sequence>
<evidence type="ECO:0000256" key="4">
    <source>
        <dbReference type="ARBA" id="ARBA00023024"/>
    </source>
</evidence>
<evidence type="ECO:0000313" key="10">
    <source>
        <dbReference type="EMBL" id="MVZ63378.1"/>
    </source>
</evidence>
<dbReference type="PANTHER" id="PTHR11177">
    <property type="entry name" value="CHITINASE"/>
    <property type="match status" value="1"/>
</dbReference>
<comment type="similarity">
    <text evidence="7">Belongs to the glycosyl hydrolase 18 family.</text>
</comment>
<dbReference type="InterPro" id="IPR017853">
    <property type="entry name" value="GH"/>
</dbReference>
<evidence type="ECO:0000313" key="11">
    <source>
        <dbReference type="Proteomes" id="UP000435036"/>
    </source>
</evidence>
<proteinExistence type="inferred from homology"/>
<dbReference type="GO" id="GO:0008061">
    <property type="term" value="F:chitin binding"/>
    <property type="evidence" value="ECO:0007669"/>
    <property type="project" value="InterPro"/>
</dbReference>
<dbReference type="Pfam" id="PF00704">
    <property type="entry name" value="Glyco_hydro_18"/>
    <property type="match status" value="1"/>
</dbReference>
<dbReference type="EC" id="3.2.1.14" evidence="2"/>
<keyword evidence="11" id="KW-1185">Reference proteome</keyword>
<evidence type="ECO:0000256" key="8">
    <source>
        <dbReference type="SAM" id="SignalP"/>
    </source>
</evidence>
<evidence type="ECO:0000256" key="3">
    <source>
        <dbReference type="ARBA" id="ARBA00022801"/>
    </source>
</evidence>
<dbReference type="PROSITE" id="PS51910">
    <property type="entry name" value="GH18_2"/>
    <property type="match status" value="1"/>
</dbReference>
<protein>
    <recommendedName>
        <fullName evidence="2">chitinase</fullName>
        <ecNumber evidence="2">3.2.1.14</ecNumber>
    </recommendedName>
</protein>
<keyword evidence="4" id="KW-0624">Polysaccharide degradation</keyword>
<dbReference type="InterPro" id="IPR001223">
    <property type="entry name" value="Glyco_hydro18_cat"/>
</dbReference>
<gene>
    <name evidence="10" type="ORF">GQF63_15230</name>
</gene>
<keyword evidence="3 6" id="KW-0378">Hydrolase</keyword>
<dbReference type="CDD" id="cd06548">
    <property type="entry name" value="GH18_chitinase"/>
    <property type="match status" value="1"/>
</dbReference>
<dbReference type="InterPro" id="IPR011583">
    <property type="entry name" value="Chitinase_II/V-like_cat"/>
</dbReference>
<accession>A0A6N8L5C4</accession>
<dbReference type="Gene3D" id="3.20.20.80">
    <property type="entry name" value="Glycosidases"/>
    <property type="match status" value="2"/>
</dbReference>
<dbReference type="InterPro" id="IPR050314">
    <property type="entry name" value="Glycosyl_Hydrlase_18"/>
</dbReference>
<evidence type="ECO:0000256" key="6">
    <source>
        <dbReference type="RuleBase" id="RU000489"/>
    </source>
</evidence>
<dbReference type="RefSeq" id="WP_160370095.1">
    <property type="nucleotide sequence ID" value="NZ_WSQA01000012.1"/>
</dbReference>
<dbReference type="GO" id="GO:0005975">
    <property type="term" value="P:carbohydrate metabolic process"/>
    <property type="evidence" value="ECO:0007669"/>
    <property type="project" value="InterPro"/>
</dbReference>
<dbReference type="GO" id="GO:0008843">
    <property type="term" value="F:endochitinase activity"/>
    <property type="evidence" value="ECO:0007669"/>
    <property type="project" value="UniProtKB-EC"/>
</dbReference>
<evidence type="ECO:0000259" key="9">
    <source>
        <dbReference type="PROSITE" id="PS51910"/>
    </source>
</evidence>
<name>A0A6N8L5C4_9SPHI</name>
<keyword evidence="8" id="KW-0732">Signal</keyword>
<keyword evidence="5 6" id="KW-0326">Glycosidase</keyword>
<dbReference type="PROSITE" id="PS01095">
    <property type="entry name" value="GH18_1"/>
    <property type="match status" value="1"/>
</dbReference>
<dbReference type="Gene3D" id="3.10.50.10">
    <property type="match status" value="1"/>
</dbReference>
<dbReference type="GO" id="GO:0006032">
    <property type="term" value="P:chitin catabolic process"/>
    <property type="evidence" value="ECO:0007669"/>
    <property type="project" value="UniProtKB-KW"/>
</dbReference>
<dbReference type="InterPro" id="IPR029070">
    <property type="entry name" value="Chitinase_insertion_sf"/>
</dbReference>
<keyword evidence="4" id="KW-0119">Carbohydrate metabolism</keyword>
<feature type="chain" id="PRO_5026902005" description="chitinase" evidence="8">
    <location>
        <begin position="21"/>
        <end position="332"/>
    </location>
</feature>
<organism evidence="10 11">
    <name type="scientific">Sphingobacterium humi</name>
    <dbReference type="NCBI Taxonomy" id="1796905"/>
    <lineage>
        <taxon>Bacteria</taxon>
        <taxon>Pseudomonadati</taxon>
        <taxon>Bacteroidota</taxon>
        <taxon>Sphingobacteriia</taxon>
        <taxon>Sphingobacteriales</taxon>
        <taxon>Sphingobacteriaceae</taxon>
        <taxon>Sphingobacterium</taxon>
    </lineage>
</organism>
<keyword evidence="4" id="KW-0146">Chitin degradation</keyword>
<feature type="domain" description="GH18" evidence="9">
    <location>
        <begin position="14"/>
        <end position="332"/>
    </location>
</feature>
<reference evidence="10 11" key="1">
    <citation type="submission" date="2019-12" db="EMBL/GenBank/DDBJ databases">
        <authorList>
            <person name="Dong K."/>
        </authorList>
    </citation>
    <scope>NUCLEOTIDE SEQUENCE [LARGE SCALE GENOMIC DNA]</scope>
    <source>
        <strain evidence="10 11">JCM 31225</strain>
    </source>
</reference>